<accession>A0A2T5RF74</accession>
<comment type="caution">
    <text evidence="1">The sequence shown here is derived from an EMBL/GenBank/DDBJ whole genome shotgun (WGS) entry which is preliminary data.</text>
</comment>
<dbReference type="OrthoDB" id="5567062at2"/>
<evidence type="ECO:0000313" key="2">
    <source>
        <dbReference type="Proteomes" id="UP000244089"/>
    </source>
</evidence>
<name>A0A2T5RF74_9FIRM</name>
<protein>
    <submittedName>
        <fullName evidence="1">Uncharacterized protein</fullName>
    </submittedName>
</protein>
<sequence length="77" mass="8652">MSGANKMYKNKIHLTDIDSCRRYLSRVINQLDAGAIDGQAARDRGYIIKIIAELIKDGELSERVEELEKMLEIEGAA</sequence>
<reference evidence="1 2" key="1">
    <citation type="submission" date="2018-04" db="EMBL/GenBank/DDBJ databases">
        <title>Subsurface microbial communities from deep shales in Ohio and West Virginia, USA.</title>
        <authorList>
            <person name="Wrighton K."/>
        </authorList>
    </citation>
    <scope>NUCLEOTIDE SEQUENCE [LARGE SCALE GENOMIC DNA]</scope>
    <source>
        <strain evidence="1 2">WC1</strain>
    </source>
</reference>
<gene>
    <name evidence="1" type="ORF">C8C76_1637</name>
</gene>
<evidence type="ECO:0000313" key="1">
    <source>
        <dbReference type="EMBL" id="PTV92900.1"/>
    </source>
</evidence>
<dbReference type="EMBL" id="QAXS01000063">
    <property type="protein sequence ID" value="PTV92900.1"/>
    <property type="molecule type" value="Genomic_DNA"/>
</dbReference>
<organism evidence="1 2">
    <name type="scientific">Halanaerobium saccharolyticum</name>
    <dbReference type="NCBI Taxonomy" id="43595"/>
    <lineage>
        <taxon>Bacteria</taxon>
        <taxon>Bacillati</taxon>
        <taxon>Bacillota</taxon>
        <taxon>Clostridia</taxon>
        <taxon>Halanaerobiales</taxon>
        <taxon>Halanaerobiaceae</taxon>
        <taxon>Halanaerobium</taxon>
    </lineage>
</organism>
<dbReference type="RefSeq" id="WP_108142935.1">
    <property type="nucleotide sequence ID" value="NZ_QAXS01000063.1"/>
</dbReference>
<dbReference type="Proteomes" id="UP000244089">
    <property type="component" value="Unassembled WGS sequence"/>
</dbReference>
<proteinExistence type="predicted"/>
<dbReference type="AlphaFoldDB" id="A0A2T5RF74"/>